<feature type="domain" description="YLPM1-like spectrin repeat" evidence="14">
    <location>
        <begin position="142"/>
        <end position="198"/>
    </location>
</feature>
<dbReference type="Proteomes" id="UP000075884">
    <property type="component" value="Unassembled WGS sequence"/>
</dbReference>
<feature type="compositionally biased region" description="Polar residues" evidence="13">
    <location>
        <begin position="408"/>
        <end position="420"/>
    </location>
</feature>
<feature type="region of interest" description="Disordered" evidence="13">
    <location>
        <begin position="752"/>
        <end position="814"/>
    </location>
</feature>
<evidence type="ECO:0000256" key="1">
    <source>
        <dbReference type="ARBA" id="ARBA00004324"/>
    </source>
</evidence>
<feature type="compositionally biased region" description="Polar residues" evidence="13">
    <location>
        <begin position="440"/>
        <end position="450"/>
    </location>
</feature>
<dbReference type="FunFam" id="3.40.50.300:FF:000399">
    <property type="entry name" value="YLP motif containing 1"/>
    <property type="match status" value="1"/>
</dbReference>
<evidence type="ECO:0000256" key="7">
    <source>
        <dbReference type="ARBA" id="ARBA00023163"/>
    </source>
</evidence>
<keyword evidence="5" id="KW-0832">Ubl conjugation</keyword>
<keyword evidence="16" id="KW-1185">Reference proteome</keyword>
<evidence type="ECO:0000256" key="12">
    <source>
        <dbReference type="ARBA" id="ARBA00083294"/>
    </source>
</evidence>
<name>A0A182NQX4_9DIPT</name>
<evidence type="ECO:0000259" key="14">
    <source>
        <dbReference type="Pfam" id="PF26583"/>
    </source>
</evidence>
<evidence type="ECO:0000256" key="4">
    <source>
        <dbReference type="ARBA" id="ARBA00022499"/>
    </source>
</evidence>
<dbReference type="EnsemblMetazoa" id="ADIR010059-RA">
    <property type="protein sequence ID" value="ADIR010059-PA"/>
    <property type="gene ID" value="ADIR010059"/>
</dbReference>
<dbReference type="Pfam" id="PF26583">
    <property type="entry name" value="Spectrin_YLPM1"/>
    <property type="match status" value="1"/>
</dbReference>
<organism evidence="15 16">
    <name type="scientific">Anopheles dirus</name>
    <dbReference type="NCBI Taxonomy" id="7168"/>
    <lineage>
        <taxon>Eukaryota</taxon>
        <taxon>Metazoa</taxon>
        <taxon>Ecdysozoa</taxon>
        <taxon>Arthropoda</taxon>
        <taxon>Hexapoda</taxon>
        <taxon>Insecta</taxon>
        <taxon>Pterygota</taxon>
        <taxon>Neoptera</taxon>
        <taxon>Endopterygota</taxon>
        <taxon>Diptera</taxon>
        <taxon>Nematocera</taxon>
        <taxon>Culicoidea</taxon>
        <taxon>Culicidae</taxon>
        <taxon>Anophelinae</taxon>
        <taxon>Anopheles</taxon>
    </lineage>
</organism>
<keyword evidence="8" id="KW-0539">Nucleus</keyword>
<comment type="function">
    <text evidence="9">Plays a role in the reduction of telomerase activity during differentiation of embryonic stem cells by binding to the core promoter of TERT and controlling its down-regulation.</text>
</comment>
<evidence type="ECO:0000256" key="10">
    <source>
        <dbReference type="ARBA" id="ARBA00065932"/>
    </source>
</evidence>
<feature type="compositionally biased region" description="Low complexity" evidence="13">
    <location>
        <begin position="753"/>
        <end position="765"/>
    </location>
</feature>
<comment type="subunit">
    <text evidence="10">Interacts with PPP1CA and NCOA5. Forms a complex with ILF2, ILF3, KHDRBS1, RBMX, NCOA5 and PPP1CA.</text>
</comment>
<comment type="subcellular location">
    <subcellularLocation>
        <location evidence="1">Nucleus speckle</location>
    </subcellularLocation>
</comment>
<evidence type="ECO:0000313" key="16">
    <source>
        <dbReference type="Proteomes" id="UP000075884"/>
    </source>
</evidence>
<feature type="compositionally biased region" description="Basic residues" evidence="13">
    <location>
        <begin position="781"/>
        <end position="794"/>
    </location>
</feature>
<feature type="compositionally biased region" description="Acidic residues" evidence="13">
    <location>
        <begin position="1086"/>
        <end position="1096"/>
    </location>
</feature>
<dbReference type="SUPFAM" id="SSF52540">
    <property type="entry name" value="P-loop containing nucleoside triphosphate hydrolases"/>
    <property type="match status" value="1"/>
</dbReference>
<feature type="compositionally biased region" description="Polar residues" evidence="13">
    <location>
        <begin position="260"/>
        <end position="283"/>
    </location>
</feature>
<dbReference type="PANTHER" id="PTHR13413">
    <property type="entry name" value="YLP MOTIF CONTAINING PROTEIN NUCLEAR PROTEIN ZAP"/>
    <property type="match status" value="1"/>
</dbReference>
<feature type="compositionally biased region" description="Pro residues" evidence="13">
    <location>
        <begin position="221"/>
        <end position="240"/>
    </location>
</feature>
<keyword evidence="6" id="KW-0805">Transcription regulation</keyword>
<evidence type="ECO:0000313" key="15">
    <source>
        <dbReference type="EnsemblMetazoa" id="ADIR010059-PA"/>
    </source>
</evidence>
<evidence type="ECO:0000256" key="6">
    <source>
        <dbReference type="ARBA" id="ARBA00023015"/>
    </source>
</evidence>
<keyword evidence="2" id="KW-0488">Methylation</keyword>
<dbReference type="InterPro" id="IPR058903">
    <property type="entry name" value="Spectrin_YLPM1-like"/>
</dbReference>
<feature type="compositionally biased region" description="Low complexity" evidence="13">
    <location>
        <begin position="421"/>
        <end position="439"/>
    </location>
</feature>
<feature type="compositionally biased region" description="Polar residues" evidence="13">
    <location>
        <begin position="241"/>
        <end position="251"/>
    </location>
</feature>
<dbReference type="AlphaFoldDB" id="A0A182NQX4"/>
<feature type="region of interest" description="Disordered" evidence="13">
    <location>
        <begin position="395"/>
        <end position="538"/>
    </location>
</feature>
<feature type="compositionally biased region" description="Basic and acidic residues" evidence="13">
    <location>
        <begin position="119"/>
        <end position="144"/>
    </location>
</feature>
<accession>A0A182NQX4</accession>
<evidence type="ECO:0000256" key="9">
    <source>
        <dbReference type="ARBA" id="ARBA00058677"/>
    </source>
</evidence>
<reference evidence="16" key="1">
    <citation type="submission" date="2013-03" db="EMBL/GenBank/DDBJ databases">
        <title>The Genome Sequence of Anopheles dirus WRAIR2.</title>
        <authorList>
            <consortium name="The Broad Institute Genomics Platform"/>
            <person name="Neafsey D.E."/>
            <person name="Walton C."/>
            <person name="Walker B."/>
            <person name="Young S.K."/>
            <person name="Zeng Q."/>
            <person name="Gargeya S."/>
            <person name="Fitzgerald M."/>
            <person name="Haas B."/>
            <person name="Abouelleil A."/>
            <person name="Allen A.W."/>
            <person name="Alvarado L."/>
            <person name="Arachchi H.M."/>
            <person name="Berlin A.M."/>
            <person name="Chapman S.B."/>
            <person name="Gainer-Dewar J."/>
            <person name="Goldberg J."/>
            <person name="Griggs A."/>
            <person name="Gujja S."/>
            <person name="Hansen M."/>
            <person name="Howarth C."/>
            <person name="Imamovic A."/>
            <person name="Ireland A."/>
            <person name="Larimer J."/>
            <person name="McCowan C."/>
            <person name="Murphy C."/>
            <person name="Pearson M."/>
            <person name="Poon T.W."/>
            <person name="Priest M."/>
            <person name="Roberts A."/>
            <person name="Saif S."/>
            <person name="Shea T."/>
            <person name="Sisk P."/>
            <person name="Sykes S."/>
            <person name="Wortman J."/>
            <person name="Nusbaum C."/>
            <person name="Birren B."/>
        </authorList>
    </citation>
    <scope>NUCLEOTIDE SEQUENCE [LARGE SCALE GENOMIC DNA]</scope>
    <source>
        <strain evidence="16">WRAIR2</strain>
    </source>
</reference>
<evidence type="ECO:0000256" key="5">
    <source>
        <dbReference type="ARBA" id="ARBA00022843"/>
    </source>
</evidence>
<dbReference type="STRING" id="7168.A0A182NQX4"/>
<proteinExistence type="predicted"/>
<dbReference type="InterPro" id="IPR026314">
    <property type="entry name" value="YLP_motif_con_p1"/>
</dbReference>
<dbReference type="VEuPathDB" id="VectorBase:ADIR010059"/>
<feature type="region of interest" description="Disordered" evidence="13">
    <location>
        <begin position="111"/>
        <end position="144"/>
    </location>
</feature>
<dbReference type="GO" id="GO:0016607">
    <property type="term" value="C:nuclear speck"/>
    <property type="evidence" value="ECO:0007669"/>
    <property type="project" value="UniProtKB-SubCell"/>
</dbReference>
<evidence type="ECO:0000256" key="11">
    <source>
        <dbReference type="ARBA" id="ARBA00068971"/>
    </source>
</evidence>
<feature type="region of interest" description="Disordered" evidence="13">
    <location>
        <begin position="1086"/>
        <end position="1129"/>
    </location>
</feature>
<dbReference type="Gene3D" id="3.40.50.300">
    <property type="entry name" value="P-loop containing nucleotide triphosphate hydrolases"/>
    <property type="match status" value="1"/>
</dbReference>
<evidence type="ECO:0000256" key="13">
    <source>
        <dbReference type="SAM" id="MobiDB-lite"/>
    </source>
</evidence>
<evidence type="ECO:0000256" key="8">
    <source>
        <dbReference type="ARBA" id="ARBA00023242"/>
    </source>
</evidence>
<feature type="compositionally biased region" description="Pro residues" evidence="13">
    <location>
        <begin position="454"/>
        <end position="471"/>
    </location>
</feature>
<dbReference type="GO" id="GO:0032204">
    <property type="term" value="P:regulation of telomere maintenance"/>
    <property type="evidence" value="ECO:0007669"/>
    <property type="project" value="TreeGrafter"/>
</dbReference>
<sequence>MSWQNSWPPPHGMAPGYPPPMPGPYSVPAAAPIPSYGAVNPDQYNQWQWQQYQQQYAQWYAMYGEKYAQQTGNALPPVASPMPQVLPNATNNAYIAPPLPVGPAFGAMNMTAPPPPSEPHPDELKMRTNGERPPLPEEKSPEEIAFDEQFRKWEQEFETWKRTNINHPDKVAYREYEQKYEEQRKKLLDHREQLRRRRIEQSVGPRAHATRGAVPVTSLQSPPPPPPSQAPQPPPQPPQPNLENSSISNRKNVPVEALANPNTDGDNAANNMQLQNLFSPSGNSGRGSGIPGLDLIDENPAPLPKKAKLEDNVIDLAGDEKNAKPAVTKANPNNMISSLLNDPNVNALLQLVGKTIGGGGTGAGGATNPLVAALAQLSNNSNTGNLNQEMPPNFVERSLPNGLAGSNEDGSSRSPSMCSLTNNGPNNPVPLPSSSNTTNEDNCGRNTVQAFNPRVPPPPLDVDLTRPPPFIRPMGKSQHDRWGRNSEPASENGSYNDRGYQGDGSPVAKIPRFDRPPPSLATGEKEYDPELGRPVAVPKPDWMTEDEYQEIYDRYEHVQSFDERKHKMELAIQVLKQNKTRAGRLPSDEPNAAMLRTHGGMPKPLPPVKPEIKREPTDDFFQPQQVFDYSNCSNPGTTVASHSMPAGRVIDYGHRGASQYSSNNRFNNNNNSNIRQDGFRGRMHNHLNAARAGHDNGFVGNTQRFDYNHSRVVNATPSVPLQQAGQNWPQPNPHAPFDRSVTGLERLAQMHLNPNPEESNPNYPSKFLLMNDNRPNCLSTKRGKRPSSIRKQKLKQQQSQEQQPQGQNVPPSDTVVCKQEPELVLEELSSEEDPVDDGVCQSNDEGAQQAIKQEEMDERPGSTISSVSSQNLSISRMIEIDDLLLPPGRFGRPARICFLIRGLPGSGKSHLARLIKNKEQSFGPSPRVLSLDDYFLVDKEEEVKDPVSGKVTKVTRSQYEYDGEMEDIYIQNLIKAFKRTISERLFNFVIVDCCNHRLETYLEFHNYARSNGFKVYTCTMQTDVDECTRQNVHKRTEAEIQAYADSWAMAPDDHLQVNFNTLLEPEQQEDTDTMVADMELAAPDEEDTFAEEDPDTQSDHDNASHTNSNDETAEARLDGTSKPLKRPPTLEDYLQLDDVSDGETECRDDANAARKKKRVRWADVEERKAQQKMRQVGFVVGVTDWKRMLDPTEGSSALTQTKYIARVKKQP</sequence>
<dbReference type="PANTHER" id="PTHR13413:SF0">
    <property type="entry name" value="YLP MOTIF-CONTAINING PROTEIN 1"/>
    <property type="match status" value="1"/>
</dbReference>
<evidence type="ECO:0000256" key="3">
    <source>
        <dbReference type="ARBA" id="ARBA00022491"/>
    </source>
</evidence>
<feature type="region of interest" description="Disordered" evidence="13">
    <location>
        <begin position="197"/>
        <end position="293"/>
    </location>
</feature>
<protein>
    <recommendedName>
        <fullName evidence="11">YLP motif-containing protein 1</fullName>
    </recommendedName>
    <alternativeName>
        <fullName evidence="12">Nuclear protein ZAP3</fullName>
    </alternativeName>
</protein>
<keyword evidence="3" id="KW-0678">Repressor</keyword>
<reference evidence="15" key="2">
    <citation type="submission" date="2020-05" db="UniProtKB">
        <authorList>
            <consortium name="EnsemblMetazoa"/>
        </authorList>
    </citation>
    <scope>IDENTIFICATION</scope>
    <source>
        <strain evidence="15">WRAIR2</strain>
    </source>
</reference>
<keyword evidence="7" id="KW-0804">Transcription</keyword>
<keyword evidence="4" id="KW-1017">Isopeptide bond</keyword>
<dbReference type="InterPro" id="IPR027417">
    <property type="entry name" value="P-loop_NTPase"/>
</dbReference>
<evidence type="ECO:0000256" key="2">
    <source>
        <dbReference type="ARBA" id="ARBA00022481"/>
    </source>
</evidence>
<feature type="compositionally biased region" description="Low complexity" evidence="13">
    <location>
        <begin position="795"/>
        <end position="807"/>
    </location>
</feature>